<evidence type="ECO:0000256" key="9">
    <source>
        <dbReference type="ARBA" id="ARBA00022741"/>
    </source>
</evidence>
<evidence type="ECO:0000256" key="4">
    <source>
        <dbReference type="ARBA" id="ARBA00012438"/>
    </source>
</evidence>
<dbReference type="InterPro" id="IPR036641">
    <property type="entry name" value="HPT_dom_sf"/>
</dbReference>
<feature type="modified residue" description="4-aspartylphosphate" evidence="16">
    <location>
        <position position="664"/>
    </location>
</feature>
<dbReference type="Pfam" id="PF00512">
    <property type="entry name" value="HisKA"/>
    <property type="match status" value="1"/>
</dbReference>
<dbReference type="SUPFAM" id="SSF52172">
    <property type="entry name" value="CheY-like"/>
    <property type="match status" value="2"/>
</dbReference>
<evidence type="ECO:0000256" key="17">
    <source>
        <dbReference type="SAM" id="Phobius"/>
    </source>
</evidence>
<keyword evidence="14 17" id="KW-0472">Membrane</keyword>
<evidence type="ECO:0000256" key="1">
    <source>
        <dbReference type="ARBA" id="ARBA00000085"/>
    </source>
</evidence>
<dbReference type="InterPro" id="IPR004358">
    <property type="entry name" value="Sig_transdc_His_kin-like_C"/>
</dbReference>
<dbReference type="PRINTS" id="PR00344">
    <property type="entry name" value="BCTRLSENSOR"/>
</dbReference>
<dbReference type="PANTHER" id="PTHR45339:SF1">
    <property type="entry name" value="HYBRID SIGNAL TRANSDUCTION HISTIDINE KINASE J"/>
    <property type="match status" value="1"/>
</dbReference>
<evidence type="ECO:0000313" key="21">
    <source>
        <dbReference type="Proteomes" id="UP000254400"/>
    </source>
</evidence>
<dbReference type="Gene3D" id="1.10.287.130">
    <property type="match status" value="1"/>
</dbReference>
<dbReference type="EMBL" id="UGSC01000001">
    <property type="protein sequence ID" value="SUA69645.1"/>
    <property type="molecule type" value="Genomic_DNA"/>
</dbReference>
<dbReference type="SUPFAM" id="SSF47384">
    <property type="entry name" value="Homodimeric domain of signal transducing histidine kinase"/>
    <property type="match status" value="1"/>
</dbReference>
<name>A0A378XXK0_PAEPO</name>
<organism evidence="20 21">
    <name type="scientific">Paenibacillus polymyxa</name>
    <name type="common">Bacillus polymyxa</name>
    <dbReference type="NCBI Taxonomy" id="1406"/>
    <lineage>
        <taxon>Bacteria</taxon>
        <taxon>Bacillati</taxon>
        <taxon>Bacillota</taxon>
        <taxon>Bacilli</taxon>
        <taxon>Bacillales</taxon>
        <taxon>Paenibacillaceae</taxon>
        <taxon>Paenibacillus</taxon>
    </lineage>
</organism>
<evidence type="ECO:0000256" key="13">
    <source>
        <dbReference type="ARBA" id="ARBA00023012"/>
    </source>
</evidence>
<dbReference type="SUPFAM" id="SSF47226">
    <property type="entry name" value="Histidine-containing phosphotransfer domain, HPT domain"/>
    <property type="match status" value="1"/>
</dbReference>
<dbReference type="GeneID" id="93345903"/>
<proteinExistence type="inferred from homology"/>
<evidence type="ECO:0000259" key="19">
    <source>
        <dbReference type="PROSITE" id="PS50110"/>
    </source>
</evidence>
<comment type="similarity">
    <text evidence="3">In the N-terminal section; belongs to the phytochrome family.</text>
</comment>
<dbReference type="CDD" id="cd00082">
    <property type="entry name" value="HisKA"/>
    <property type="match status" value="1"/>
</dbReference>
<dbReference type="GO" id="GO:0005524">
    <property type="term" value="F:ATP binding"/>
    <property type="evidence" value="ECO:0007669"/>
    <property type="project" value="UniProtKB-KW"/>
</dbReference>
<dbReference type="RefSeq" id="WP_019687203.1">
    <property type="nucleotide sequence ID" value="NZ_CP036496.1"/>
</dbReference>
<dbReference type="SMART" id="SM00388">
    <property type="entry name" value="HisKA"/>
    <property type="match status" value="1"/>
</dbReference>
<evidence type="ECO:0000256" key="3">
    <source>
        <dbReference type="ARBA" id="ARBA00006402"/>
    </source>
</evidence>
<dbReference type="PROSITE" id="PS50110">
    <property type="entry name" value="RESPONSE_REGULATORY"/>
    <property type="match status" value="2"/>
</dbReference>
<dbReference type="PANTHER" id="PTHR45339">
    <property type="entry name" value="HYBRID SIGNAL TRANSDUCTION HISTIDINE KINASE J"/>
    <property type="match status" value="1"/>
</dbReference>
<feature type="transmembrane region" description="Helical" evidence="17">
    <location>
        <begin position="31"/>
        <end position="51"/>
    </location>
</feature>
<keyword evidence="6 16" id="KW-0597">Phosphoprotein</keyword>
<evidence type="ECO:0000256" key="7">
    <source>
        <dbReference type="ARBA" id="ARBA00022679"/>
    </source>
</evidence>
<dbReference type="EC" id="2.7.13.3" evidence="4"/>
<keyword evidence="10" id="KW-0418">Kinase</keyword>
<dbReference type="InterPro" id="IPR001789">
    <property type="entry name" value="Sig_transdc_resp-reg_receiver"/>
</dbReference>
<feature type="domain" description="Response regulatory" evidence="19">
    <location>
        <begin position="615"/>
        <end position="731"/>
    </location>
</feature>
<dbReference type="InterPro" id="IPR003594">
    <property type="entry name" value="HATPase_dom"/>
</dbReference>
<gene>
    <name evidence="20" type="primary">barA_3</name>
    <name evidence="20" type="ORF">NCTC10343_02507</name>
</gene>
<dbReference type="Gene3D" id="3.40.50.2300">
    <property type="match status" value="2"/>
</dbReference>
<dbReference type="Pfam" id="PF00072">
    <property type="entry name" value="Response_reg"/>
    <property type="match status" value="2"/>
</dbReference>
<evidence type="ECO:0000256" key="12">
    <source>
        <dbReference type="ARBA" id="ARBA00022989"/>
    </source>
</evidence>
<keyword evidence="13" id="KW-0902">Two-component regulatory system</keyword>
<keyword evidence="5" id="KW-1003">Cell membrane</keyword>
<feature type="modified residue" description="4-aspartylphosphate" evidence="16">
    <location>
        <position position="514"/>
    </location>
</feature>
<comment type="subcellular location">
    <subcellularLocation>
        <location evidence="2">Cell membrane</location>
        <topology evidence="2">Multi-pass membrane protein</topology>
    </subcellularLocation>
</comment>
<comment type="catalytic activity">
    <reaction evidence="1">
        <text>ATP + protein L-histidine = ADP + protein N-phospho-L-histidine.</text>
        <dbReference type="EC" id="2.7.13.3"/>
    </reaction>
</comment>
<evidence type="ECO:0000256" key="15">
    <source>
        <dbReference type="ARBA" id="ARBA00074306"/>
    </source>
</evidence>
<keyword evidence="12 17" id="KW-1133">Transmembrane helix</keyword>
<dbReference type="SMART" id="SM00387">
    <property type="entry name" value="HATPase_c"/>
    <property type="match status" value="1"/>
</dbReference>
<dbReference type="CDD" id="cd17546">
    <property type="entry name" value="REC_hyHK_CKI1_RcsC-like"/>
    <property type="match status" value="1"/>
</dbReference>
<dbReference type="GO" id="GO:0000155">
    <property type="term" value="F:phosphorelay sensor kinase activity"/>
    <property type="evidence" value="ECO:0007669"/>
    <property type="project" value="InterPro"/>
</dbReference>
<dbReference type="Gene3D" id="3.30.565.10">
    <property type="entry name" value="Histidine kinase-like ATPase, C-terminal domain"/>
    <property type="match status" value="1"/>
</dbReference>
<dbReference type="GO" id="GO:0005886">
    <property type="term" value="C:plasma membrane"/>
    <property type="evidence" value="ECO:0007669"/>
    <property type="project" value="UniProtKB-SubCell"/>
</dbReference>
<feature type="transmembrane region" description="Helical" evidence="17">
    <location>
        <begin position="57"/>
        <end position="76"/>
    </location>
</feature>
<dbReference type="InterPro" id="IPR005467">
    <property type="entry name" value="His_kinase_dom"/>
</dbReference>
<evidence type="ECO:0000259" key="18">
    <source>
        <dbReference type="PROSITE" id="PS50109"/>
    </source>
</evidence>
<dbReference type="SUPFAM" id="SSF55874">
    <property type="entry name" value="ATPase domain of HSP90 chaperone/DNA topoisomerase II/histidine kinase"/>
    <property type="match status" value="1"/>
</dbReference>
<feature type="domain" description="Response regulatory" evidence="19">
    <location>
        <begin position="464"/>
        <end position="582"/>
    </location>
</feature>
<feature type="transmembrane region" description="Helical" evidence="17">
    <location>
        <begin position="6"/>
        <end position="24"/>
    </location>
</feature>
<sequence>MVRDLLLYTIVILLLVLIFQRQLIRQAITGVLYGLAGVLFLYFGISDGTLLTCGLEIGIGLLFITLFGQALIPARYTNGQRSIDKNHDLLTLLRVQPGFTFRLEKRGDEFYYMLLDGELLERMGLNLQVNFNKWEHVKRIGDILELSFETLEQLSEYYKQAWFGDRTVFELEFWEYSALITLHPVRDEGLTRYVIGHVLDITEYKASEQKRKEMSESNHAKSIFLAHMSHEIRTPLNGIIGLSKLLSKTQLTDVQNDYLHKLLASSRTLLSMLNNVLDFSKMEVRRVELEKAEFELEHMLRHLADTVGILLEHKKVEIVFIADPKLPKRFKGDPLRMEQVLLNLLTNAIKFTDQGHVLLQVKMVSQQDGRVSVSFMVEDTGIGISKTGMDKLFVPFTQVSTSTHRYGGSGLGLAISKQLAEAMGGSVEVKSCLGEYSQFYFNVELEIGDFNARSTQLEKPVNGKALIIAQHELVSHSLNELLQDLGLQTLTVSSLQEYSDAFQKGEHFDLVMIDMGMEDFRELESRRHWLHILDKQMTQVIGLTTVFQLEEVAAEATEQGVDAFLSKPVTRSALLEVLRLRPEQEKPVSVDNHSLEAVATMDLQYEVGVSTQKYQILIAEDNEISQVVITEFLAERGFEVTIVTNGREVIELLERCSWDMVLLDLHMPEMDGFETARHIRRNRAFNRLPIIAFTADAVQPEQEVCLRAGINDVLLKPVHELTATRMLNSWIHLAWLQELHGIHAEKAIAGMDGKVYIFQFALHKWIQEYQYLDRRVVRKMDNGQLSSALRLIHSLKGGTGNLCATELLAKVIKLEKALKRSNETSGGELYPDWREQLSRVQKEINQIKSSIPWI</sequence>
<dbReference type="SMART" id="SM00448">
    <property type="entry name" value="REC"/>
    <property type="match status" value="2"/>
</dbReference>
<keyword evidence="9" id="KW-0547">Nucleotide-binding</keyword>
<evidence type="ECO:0000256" key="10">
    <source>
        <dbReference type="ARBA" id="ARBA00022777"/>
    </source>
</evidence>
<evidence type="ECO:0000256" key="6">
    <source>
        <dbReference type="ARBA" id="ARBA00022553"/>
    </source>
</evidence>
<dbReference type="Gene3D" id="1.20.120.160">
    <property type="entry name" value="HPT domain"/>
    <property type="match status" value="1"/>
</dbReference>
<evidence type="ECO:0000256" key="5">
    <source>
        <dbReference type="ARBA" id="ARBA00022475"/>
    </source>
</evidence>
<accession>A0A378XXK0</accession>
<evidence type="ECO:0000256" key="11">
    <source>
        <dbReference type="ARBA" id="ARBA00022840"/>
    </source>
</evidence>
<keyword evidence="7 20" id="KW-0808">Transferase</keyword>
<dbReference type="InterPro" id="IPR011006">
    <property type="entry name" value="CheY-like_superfamily"/>
</dbReference>
<keyword evidence="11" id="KW-0067">ATP-binding</keyword>
<dbReference type="InterPro" id="IPR036097">
    <property type="entry name" value="HisK_dim/P_sf"/>
</dbReference>
<dbReference type="FunFam" id="3.30.565.10:FF:000010">
    <property type="entry name" value="Sensor histidine kinase RcsC"/>
    <property type="match status" value="1"/>
</dbReference>
<protein>
    <recommendedName>
        <fullName evidence="15">Circadian input-output histidine kinase CikA</fullName>
        <ecNumber evidence="4">2.7.13.3</ecNumber>
    </recommendedName>
</protein>
<evidence type="ECO:0000256" key="2">
    <source>
        <dbReference type="ARBA" id="ARBA00004651"/>
    </source>
</evidence>
<dbReference type="AlphaFoldDB" id="A0A378XXK0"/>
<keyword evidence="8 17" id="KW-0812">Transmembrane</keyword>
<evidence type="ECO:0000256" key="8">
    <source>
        <dbReference type="ARBA" id="ARBA00022692"/>
    </source>
</evidence>
<reference evidence="20 21" key="1">
    <citation type="submission" date="2018-06" db="EMBL/GenBank/DDBJ databases">
        <authorList>
            <consortium name="Pathogen Informatics"/>
            <person name="Doyle S."/>
        </authorList>
    </citation>
    <scope>NUCLEOTIDE SEQUENCE [LARGE SCALE GENOMIC DNA]</scope>
    <source>
        <strain evidence="20 21">NCTC10343</strain>
    </source>
</reference>
<dbReference type="Pfam" id="PF02518">
    <property type="entry name" value="HATPase_c"/>
    <property type="match status" value="1"/>
</dbReference>
<dbReference type="Proteomes" id="UP000254400">
    <property type="component" value="Unassembled WGS sequence"/>
</dbReference>
<dbReference type="InterPro" id="IPR036890">
    <property type="entry name" value="HATPase_C_sf"/>
</dbReference>
<dbReference type="PROSITE" id="PS50109">
    <property type="entry name" value="HIS_KIN"/>
    <property type="match status" value="1"/>
</dbReference>
<evidence type="ECO:0000313" key="20">
    <source>
        <dbReference type="EMBL" id="SUA69645.1"/>
    </source>
</evidence>
<evidence type="ECO:0000256" key="16">
    <source>
        <dbReference type="PROSITE-ProRule" id="PRU00169"/>
    </source>
</evidence>
<feature type="domain" description="Histidine kinase" evidence="18">
    <location>
        <begin position="227"/>
        <end position="447"/>
    </location>
</feature>
<dbReference type="CDD" id="cd16922">
    <property type="entry name" value="HATPase_EvgS-ArcB-TorS-like"/>
    <property type="match status" value="1"/>
</dbReference>
<evidence type="ECO:0000256" key="14">
    <source>
        <dbReference type="ARBA" id="ARBA00023136"/>
    </source>
</evidence>
<dbReference type="InterPro" id="IPR003661">
    <property type="entry name" value="HisK_dim/P_dom"/>
</dbReference>